<dbReference type="Proteomes" id="UP000826656">
    <property type="component" value="Unassembled WGS sequence"/>
</dbReference>
<evidence type="ECO:0000313" key="2">
    <source>
        <dbReference type="Proteomes" id="UP000826656"/>
    </source>
</evidence>
<dbReference type="EMBL" id="JAIVGD010000001">
    <property type="protein sequence ID" value="KAH0783482.1"/>
    <property type="molecule type" value="Genomic_DNA"/>
</dbReference>
<reference evidence="1 2" key="1">
    <citation type="journal article" date="2021" name="bioRxiv">
        <title>Chromosome-scale and haplotype-resolved genome assembly of a tetraploid potato cultivar.</title>
        <authorList>
            <person name="Sun H."/>
            <person name="Jiao W.-B."/>
            <person name="Krause K."/>
            <person name="Campoy J.A."/>
            <person name="Goel M."/>
            <person name="Folz-Donahue K."/>
            <person name="Kukat C."/>
            <person name="Huettel B."/>
            <person name="Schneeberger K."/>
        </authorList>
    </citation>
    <scope>NUCLEOTIDE SEQUENCE [LARGE SCALE GENOMIC DNA]</scope>
    <source>
        <strain evidence="1">SolTubOtavaFocal</strain>
        <tissue evidence="1">Leaves</tissue>
    </source>
</reference>
<comment type="caution">
    <text evidence="1">The sequence shown here is derived from an EMBL/GenBank/DDBJ whole genome shotgun (WGS) entry which is preliminary data.</text>
</comment>
<accession>A0ABQ7WU37</accession>
<protein>
    <submittedName>
        <fullName evidence="1">Uncharacterized protein</fullName>
    </submittedName>
</protein>
<name>A0ABQ7WU37_SOLTU</name>
<gene>
    <name evidence="1" type="ORF">KY290_003080</name>
</gene>
<sequence>MLKGETISSSIYRIYIAFSLTWQQVAVSLCQSKVVVKLNLTFQKAFVERSQGRNEGASQALGRCIMS</sequence>
<keyword evidence="2" id="KW-1185">Reference proteome</keyword>
<evidence type="ECO:0000313" key="1">
    <source>
        <dbReference type="EMBL" id="KAH0783482.1"/>
    </source>
</evidence>
<proteinExistence type="predicted"/>
<organism evidence="1 2">
    <name type="scientific">Solanum tuberosum</name>
    <name type="common">Potato</name>
    <dbReference type="NCBI Taxonomy" id="4113"/>
    <lineage>
        <taxon>Eukaryota</taxon>
        <taxon>Viridiplantae</taxon>
        <taxon>Streptophyta</taxon>
        <taxon>Embryophyta</taxon>
        <taxon>Tracheophyta</taxon>
        <taxon>Spermatophyta</taxon>
        <taxon>Magnoliopsida</taxon>
        <taxon>eudicotyledons</taxon>
        <taxon>Gunneridae</taxon>
        <taxon>Pentapetalae</taxon>
        <taxon>asterids</taxon>
        <taxon>lamiids</taxon>
        <taxon>Solanales</taxon>
        <taxon>Solanaceae</taxon>
        <taxon>Solanoideae</taxon>
        <taxon>Solaneae</taxon>
        <taxon>Solanum</taxon>
    </lineage>
</organism>